<keyword evidence="2" id="KW-0808">Transferase</keyword>
<feature type="domain" description="Methyltransferase type 12" evidence="1">
    <location>
        <begin position="2"/>
        <end position="76"/>
    </location>
</feature>
<accession>A0A7T7UVD9</accession>
<reference evidence="2 3" key="1">
    <citation type="submission" date="2020-12" db="EMBL/GenBank/DDBJ databases">
        <title>FDA dAtabase for Regulatory Grade micrObial Sequences (FDA-ARGOS): Supporting development and validation of Infectious Disease Dx tests.</title>
        <authorList>
            <person name="Sproer C."/>
            <person name="Gronow S."/>
            <person name="Severitt S."/>
            <person name="Schroder I."/>
            <person name="Tallon L."/>
            <person name="Sadzewicz L."/>
            <person name="Zhao X."/>
            <person name="Boylan J."/>
            <person name="Ott S."/>
            <person name="Bowen H."/>
            <person name="Vavikolanu K."/>
            <person name="Mehta A."/>
            <person name="Aluvathingal J."/>
            <person name="Nadendla S."/>
            <person name="Lowell S."/>
            <person name="Myers T."/>
            <person name="Yan Y."/>
            <person name="Sichtig H."/>
        </authorList>
    </citation>
    <scope>NUCLEOTIDE SEQUENCE [LARGE SCALE GENOMIC DNA]</scope>
    <source>
        <strain evidence="2 3">FDAARGOS_989</strain>
    </source>
</reference>
<dbReference type="KEGG" id="aob:I6H46_06440"/>
<sequence>MNYLYTDISKFFLDIGKEKFKNNSAIKYLRLNIDNLEEIESLDKVDIIVAAGVLNNSSNLEKVMKAFLKKIRPDGVMLITEPIGNPIEMLVSQVFMMEEPDDIRKIKNSTFLELNDWIELINRCGDFDISIFPRENFKLNIFGQKLLIIKDKVR</sequence>
<evidence type="ECO:0000259" key="1">
    <source>
        <dbReference type="Pfam" id="PF08242"/>
    </source>
</evidence>
<dbReference type="AlphaFoldDB" id="A0A7T7UVD9"/>
<dbReference type="InterPro" id="IPR029063">
    <property type="entry name" value="SAM-dependent_MTases_sf"/>
</dbReference>
<evidence type="ECO:0000313" key="3">
    <source>
        <dbReference type="Proteomes" id="UP000595871"/>
    </source>
</evidence>
<name>A0A7T7UVD9_9FIRM</name>
<protein>
    <submittedName>
        <fullName evidence="2">Class I SAM-dependent methyltransferase</fullName>
    </submittedName>
</protein>
<dbReference type="Gene3D" id="3.40.50.150">
    <property type="entry name" value="Vaccinia Virus protein VP39"/>
    <property type="match status" value="1"/>
</dbReference>
<proteinExistence type="predicted"/>
<dbReference type="Pfam" id="PF08242">
    <property type="entry name" value="Methyltransf_12"/>
    <property type="match status" value="1"/>
</dbReference>
<dbReference type="Proteomes" id="UP000595871">
    <property type="component" value="Chromosome"/>
</dbReference>
<evidence type="ECO:0000313" key="2">
    <source>
        <dbReference type="EMBL" id="QQN56944.1"/>
    </source>
</evidence>
<dbReference type="InterPro" id="IPR013217">
    <property type="entry name" value="Methyltransf_12"/>
</dbReference>
<keyword evidence="3" id="KW-1185">Reference proteome</keyword>
<dbReference type="EMBL" id="CP067016">
    <property type="protein sequence ID" value="QQN56944.1"/>
    <property type="molecule type" value="Genomic_DNA"/>
</dbReference>
<dbReference type="GO" id="GO:0032259">
    <property type="term" value="P:methylation"/>
    <property type="evidence" value="ECO:0007669"/>
    <property type="project" value="UniProtKB-KW"/>
</dbReference>
<gene>
    <name evidence="2" type="ORF">I6H46_06440</name>
</gene>
<dbReference type="SUPFAM" id="SSF53335">
    <property type="entry name" value="S-adenosyl-L-methionine-dependent methyltransferases"/>
    <property type="match status" value="1"/>
</dbReference>
<organism evidence="2 3">
    <name type="scientific">Anaerococcus obesiensis</name>
    <dbReference type="NCBI Taxonomy" id="1287640"/>
    <lineage>
        <taxon>Bacteria</taxon>
        <taxon>Bacillati</taxon>
        <taxon>Bacillota</taxon>
        <taxon>Tissierellia</taxon>
        <taxon>Tissierellales</taxon>
        <taxon>Peptoniphilaceae</taxon>
        <taxon>Anaerococcus</taxon>
    </lineage>
</organism>
<dbReference type="GO" id="GO:0008168">
    <property type="term" value="F:methyltransferase activity"/>
    <property type="evidence" value="ECO:0007669"/>
    <property type="project" value="UniProtKB-KW"/>
</dbReference>
<keyword evidence="2" id="KW-0489">Methyltransferase</keyword>